<accession>A0ACC2SI45</accession>
<dbReference type="EMBL" id="QTSX02005033">
    <property type="protein sequence ID" value="KAJ9061934.1"/>
    <property type="molecule type" value="Genomic_DNA"/>
</dbReference>
<proteinExistence type="predicted"/>
<dbReference type="Proteomes" id="UP001165960">
    <property type="component" value="Unassembled WGS sequence"/>
</dbReference>
<evidence type="ECO:0000313" key="1">
    <source>
        <dbReference type="EMBL" id="KAJ9061934.1"/>
    </source>
</evidence>
<evidence type="ECO:0000313" key="2">
    <source>
        <dbReference type="Proteomes" id="UP001165960"/>
    </source>
</evidence>
<reference evidence="1" key="1">
    <citation type="submission" date="2022-04" db="EMBL/GenBank/DDBJ databases">
        <title>Genome of the entomopathogenic fungus Entomophthora muscae.</title>
        <authorList>
            <person name="Elya C."/>
            <person name="Lovett B.R."/>
            <person name="Lee E."/>
            <person name="Macias A.M."/>
            <person name="Hajek A.E."/>
            <person name="De Bivort B.L."/>
            <person name="Kasson M.T."/>
            <person name="De Fine Licht H.H."/>
            <person name="Stajich J.E."/>
        </authorList>
    </citation>
    <scope>NUCLEOTIDE SEQUENCE</scope>
    <source>
        <strain evidence="1">Berkeley</strain>
    </source>
</reference>
<comment type="caution">
    <text evidence="1">The sequence shown here is derived from an EMBL/GenBank/DDBJ whole genome shotgun (WGS) entry which is preliminary data.</text>
</comment>
<gene>
    <name evidence="1" type="ORF">DSO57_1015758</name>
</gene>
<sequence length="101" mass="11859">MLSWKIQTLIKNGHIDFEEFLKVTAHKLIDLGDNHDLESNRKAFDKFDLDKDGFINREELFRALGVIDPTLTEEDRIRMLENSDVNLDGKISFEEFVTFQQ</sequence>
<protein>
    <submittedName>
        <fullName evidence="1">Uncharacterized protein</fullName>
    </submittedName>
</protein>
<name>A0ACC2SI45_9FUNG</name>
<organism evidence="1 2">
    <name type="scientific">Entomophthora muscae</name>
    <dbReference type="NCBI Taxonomy" id="34485"/>
    <lineage>
        <taxon>Eukaryota</taxon>
        <taxon>Fungi</taxon>
        <taxon>Fungi incertae sedis</taxon>
        <taxon>Zoopagomycota</taxon>
        <taxon>Entomophthoromycotina</taxon>
        <taxon>Entomophthoromycetes</taxon>
        <taxon>Entomophthorales</taxon>
        <taxon>Entomophthoraceae</taxon>
        <taxon>Entomophthora</taxon>
    </lineage>
</organism>
<keyword evidence="2" id="KW-1185">Reference proteome</keyword>